<evidence type="ECO:0000259" key="5">
    <source>
        <dbReference type="SMART" id="SM00156"/>
    </source>
</evidence>
<dbReference type="SMART" id="SM00156">
    <property type="entry name" value="PP2Ac"/>
    <property type="match status" value="2"/>
</dbReference>
<keyword evidence="3" id="KW-0464">Manganese</keyword>
<dbReference type="AlphaFoldDB" id="A0A9P1FXA3"/>
<protein>
    <submittedName>
        <fullName evidence="8">Protein-serine/threonine phosphatase</fullName>
    </submittedName>
</protein>
<dbReference type="Proteomes" id="UP001152797">
    <property type="component" value="Unassembled WGS sequence"/>
</dbReference>
<dbReference type="InterPro" id="IPR051134">
    <property type="entry name" value="PPP_phosphatase"/>
</dbReference>
<dbReference type="OrthoDB" id="445564at2759"/>
<evidence type="ECO:0000313" key="7">
    <source>
        <dbReference type="EMBL" id="CAL1142992.1"/>
    </source>
</evidence>
<name>A0A9P1FXA3_9DINO</name>
<evidence type="ECO:0000313" key="8">
    <source>
        <dbReference type="EMBL" id="CAL4776929.1"/>
    </source>
</evidence>
<dbReference type="GO" id="GO:0016787">
    <property type="term" value="F:hydrolase activity"/>
    <property type="evidence" value="ECO:0007669"/>
    <property type="project" value="InterPro"/>
</dbReference>
<gene>
    <name evidence="6" type="ORF">C1SCF055_LOCUS16680</name>
</gene>
<keyword evidence="9" id="KW-1185">Reference proteome</keyword>
<reference evidence="7" key="2">
    <citation type="submission" date="2024-04" db="EMBL/GenBank/DDBJ databases">
        <authorList>
            <person name="Chen Y."/>
            <person name="Shah S."/>
            <person name="Dougan E. K."/>
            <person name="Thang M."/>
            <person name="Chan C."/>
        </authorList>
    </citation>
    <scope>NUCLEOTIDE SEQUENCE [LARGE SCALE GENOMIC DNA]</scope>
</reference>
<dbReference type="PRINTS" id="PR00114">
    <property type="entry name" value="STPHPHTASE"/>
</dbReference>
<feature type="domain" description="Serine/threonine specific protein phosphatases" evidence="5">
    <location>
        <begin position="240"/>
        <end position="502"/>
    </location>
</feature>
<dbReference type="SUPFAM" id="SSF56300">
    <property type="entry name" value="Metallo-dependent phosphatases"/>
    <property type="match status" value="2"/>
</dbReference>
<evidence type="ECO:0000256" key="2">
    <source>
        <dbReference type="ARBA" id="ARBA00022723"/>
    </source>
</evidence>
<dbReference type="InterPro" id="IPR004843">
    <property type="entry name" value="Calcineurin-like_PHP"/>
</dbReference>
<dbReference type="GO" id="GO:0046872">
    <property type="term" value="F:metal ion binding"/>
    <property type="evidence" value="ECO:0007669"/>
    <property type="project" value="UniProtKB-KW"/>
</dbReference>
<proteinExistence type="predicted"/>
<feature type="domain" description="Serine/threonine specific protein phosphatases" evidence="5">
    <location>
        <begin position="1"/>
        <end position="234"/>
    </location>
</feature>
<reference evidence="6" key="1">
    <citation type="submission" date="2022-10" db="EMBL/GenBank/DDBJ databases">
        <authorList>
            <person name="Chen Y."/>
            <person name="Dougan E. K."/>
            <person name="Chan C."/>
            <person name="Rhodes N."/>
            <person name="Thang M."/>
        </authorList>
    </citation>
    <scope>NUCLEOTIDE SEQUENCE</scope>
</reference>
<dbReference type="PANTHER" id="PTHR45668">
    <property type="entry name" value="SERINE/THREONINE-PROTEIN PHOSPHATASE 5-RELATED"/>
    <property type="match status" value="1"/>
</dbReference>
<dbReference type="Gene3D" id="3.60.21.10">
    <property type="match status" value="2"/>
</dbReference>
<evidence type="ECO:0000313" key="9">
    <source>
        <dbReference type="Proteomes" id="UP001152797"/>
    </source>
</evidence>
<evidence type="ECO:0000256" key="1">
    <source>
        <dbReference type="ARBA" id="ARBA00001936"/>
    </source>
</evidence>
<feature type="compositionally biased region" description="Basic and acidic residues" evidence="4">
    <location>
        <begin position="272"/>
        <end position="294"/>
    </location>
</feature>
<dbReference type="EMBL" id="CAMXCT030001389">
    <property type="protein sequence ID" value="CAL4776929.1"/>
    <property type="molecule type" value="Genomic_DNA"/>
</dbReference>
<feature type="region of interest" description="Disordered" evidence="4">
    <location>
        <begin position="265"/>
        <end position="304"/>
    </location>
</feature>
<comment type="cofactor">
    <cofactor evidence="1">
        <name>Mn(2+)</name>
        <dbReference type="ChEBI" id="CHEBI:29035"/>
    </cofactor>
</comment>
<sequence length="648" mass="73820">MTEMLKESSTLVDIDVPEKGEVTVCGDIHENPYLFNGDFVDRGSFSVEVILTLFAWKLAFPNHMRPARGNHETRNMTSRYGFKQEVISKNGEAMYDLFCEAFCLLPLCHVINQQVFVVHGGLFSHDNVTLDDIRKVNRDCEPPKLRRQLTLAARIGMISAHKYKIGNLVEYWSDSYQRWMPCTVQKLHEDGTYDLEVKKNAEEGKMTLRNSAPDSGIWRKHGTQRHRTPRTWIQIWVDRQGNSNIKRLERDAENKKTQRFQNWTAKRRKQGHREGIEEIGGRVKSSQEHSRKDGGGSGLQGTGVPFREENPYLFNGDFVDRGSFSVEVILTLFAWKLAFPNHMRPARGNHETRNMTSRYGFKQEVISKNGEAMYDLFCEAFCLLPLCHVINQQVFVVHGGLFSHDNVTLDDIRKAGLLPIKRRVGVAFGPDVTEHFLKVNGLKMVIRSHEFKEEGFSVEHSGTLITVFSAPNYCGQRGNKGAFIRLDGETMTPKYTKFVHDGNDGAFGPEFFGQMVKYKTRSPFSALGGVGDHFRSPVDLCKNCRNVLHLDLNAIPTVANPPGRDGGDLEATNSWLLDYMIHGQRRYLWEDNGINATKAYKLIDEFIQMLKKAHKAFKALAPEKDIVLTTFDALAKELEQLQRKTQKG</sequence>
<organism evidence="6">
    <name type="scientific">Cladocopium goreaui</name>
    <dbReference type="NCBI Taxonomy" id="2562237"/>
    <lineage>
        <taxon>Eukaryota</taxon>
        <taxon>Sar</taxon>
        <taxon>Alveolata</taxon>
        <taxon>Dinophyceae</taxon>
        <taxon>Suessiales</taxon>
        <taxon>Symbiodiniaceae</taxon>
        <taxon>Cladocopium</taxon>
    </lineage>
</organism>
<evidence type="ECO:0000313" key="6">
    <source>
        <dbReference type="EMBL" id="CAI3989617.1"/>
    </source>
</evidence>
<keyword evidence="2" id="KW-0479">Metal-binding</keyword>
<dbReference type="EMBL" id="CAMXCT020001389">
    <property type="protein sequence ID" value="CAL1142992.1"/>
    <property type="molecule type" value="Genomic_DNA"/>
</dbReference>
<evidence type="ECO:0000256" key="4">
    <source>
        <dbReference type="SAM" id="MobiDB-lite"/>
    </source>
</evidence>
<comment type="caution">
    <text evidence="6">The sequence shown here is derived from an EMBL/GenBank/DDBJ whole genome shotgun (WGS) entry which is preliminary data.</text>
</comment>
<evidence type="ECO:0000256" key="3">
    <source>
        <dbReference type="ARBA" id="ARBA00023211"/>
    </source>
</evidence>
<dbReference type="EMBL" id="CAMXCT010001389">
    <property type="protein sequence ID" value="CAI3989617.1"/>
    <property type="molecule type" value="Genomic_DNA"/>
</dbReference>
<dbReference type="Pfam" id="PF00149">
    <property type="entry name" value="Metallophos"/>
    <property type="match status" value="2"/>
</dbReference>
<dbReference type="InterPro" id="IPR006186">
    <property type="entry name" value="Ser/Thr-sp_prot-phosphatase"/>
</dbReference>
<accession>A0A9P1FXA3</accession>
<dbReference type="PANTHER" id="PTHR45668:SF5">
    <property type="entry name" value="SERINE_THREONINE-PROTEIN PHOSPHATASE 5"/>
    <property type="match status" value="1"/>
</dbReference>
<dbReference type="InterPro" id="IPR029052">
    <property type="entry name" value="Metallo-depent_PP-like"/>
</dbReference>